<comment type="caution">
    <text evidence="3">The sequence shown here is derived from an EMBL/GenBank/DDBJ whole genome shotgun (WGS) entry which is preliminary data.</text>
</comment>
<keyword evidence="4" id="KW-1185">Reference proteome</keyword>
<name>A0A9W6LLQ0_9BACT</name>
<gene>
    <name evidence="3" type="ORF">TISLANDTSLP1_17580</name>
</gene>
<evidence type="ECO:0000256" key="1">
    <source>
        <dbReference type="ARBA" id="ARBA00022603"/>
    </source>
</evidence>
<dbReference type="GO" id="GO:0035243">
    <property type="term" value="F:protein-arginine omega-N symmetric methyltransferase activity"/>
    <property type="evidence" value="ECO:0007669"/>
    <property type="project" value="TreeGrafter"/>
</dbReference>
<keyword evidence="2" id="KW-0808">Transferase</keyword>
<dbReference type="PANTHER" id="PTHR12049">
    <property type="entry name" value="PROTEIN ARGININE METHYLTRANSFERASE NDUFAF7, MITOCHONDRIAL"/>
    <property type="match status" value="1"/>
</dbReference>
<protein>
    <submittedName>
        <fullName evidence="3">SAM-dependent methyltransferase</fullName>
    </submittedName>
</protein>
<sequence length="348" mass="40569">MLKEIIIKKIKKHGAIPFDEFMEIALYYPELGYYTKPDAKIGRQGDFFTASHLGSVFGFLLARQIEIFYQNLNFPQNFTVTEIGPGMGFLAKDILDSIDSSISIRYNLVEINPVLKKVQRERLKEHEDKIFWYSSIEELEPFSGLIICNEVFDALPVRLFEVNDSGQIMEVYVDIGKQEQLIEIFLPCRTDTLDYLKEFAPWVLKMRKYRSEVNLAMKSLIESLSRKLKKGYVLIFDYGYTSEEYYHPDRNKGTLLCYYKHNIDENPYINIGHQDITAHVNFTAVEKLATMAGLKFEGYFSQGSYLISLCDDKILQKIYQKNLKEHFKRLVLPQGMGESHRVMILSKY</sequence>
<reference evidence="3" key="1">
    <citation type="submission" date="2022-12" db="EMBL/GenBank/DDBJ databases">
        <title>Reference genome sequencing for broad-spectrum identification of bacterial and archaeal isolates by mass spectrometry.</title>
        <authorList>
            <person name="Sekiguchi Y."/>
            <person name="Tourlousse D.M."/>
        </authorList>
    </citation>
    <scope>NUCLEOTIDE SEQUENCE</scope>
    <source>
        <strain evidence="3">TSL-P1</strain>
    </source>
</reference>
<dbReference type="PANTHER" id="PTHR12049:SF7">
    <property type="entry name" value="PROTEIN ARGININE METHYLTRANSFERASE NDUFAF7, MITOCHONDRIAL"/>
    <property type="match status" value="1"/>
</dbReference>
<dbReference type="Pfam" id="PF02636">
    <property type="entry name" value="Methyltransf_28"/>
    <property type="match status" value="1"/>
</dbReference>
<dbReference type="InterPro" id="IPR003788">
    <property type="entry name" value="NDUFAF7"/>
</dbReference>
<dbReference type="AlphaFoldDB" id="A0A9W6LLQ0"/>
<dbReference type="EMBL" id="BSDX01000001">
    <property type="protein sequence ID" value="GLI54065.1"/>
    <property type="molecule type" value="Genomic_DNA"/>
</dbReference>
<dbReference type="GO" id="GO:0032259">
    <property type="term" value="P:methylation"/>
    <property type="evidence" value="ECO:0007669"/>
    <property type="project" value="UniProtKB-KW"/>
</dbReference>
<dbReference type="Proteomes" id="UP001144297">
    <property type="component" value="Unassembled WGS sequence"/>
</dbReference>
<keyword evidence="1 3" id="KW-0489">Methyltransferase</keyword>
<proteinExistence type="predicted"/>
<dbReference type="SUPFAM" id="SSF53335">
    <property type="entry name" value="S-adenosyl-L-methionine-dependent methyltransferases"/>
    <property type="match status" value="1"/>
</dbReference>
<accession>A0A9W6LLQ0</accession>
<dbReference type="Gene3D" id="3.40.50.12710">
    <property type="match status" value="1"/>
</dbReference>
<evidence type="ECO:0000313" key="4">
    <source>
        <dbReference type="Proteomes" id="UP001144297"/>
    </source>
</evidence>
<evidence type="ECO:0000256" key="2">
    <source>
        <dbReference type="ARBA" id="ARBA00022679"/>
    </source>
</evidence>
<dbReference type="InterPro" id="IPR038375">
    <property type="entry name" value="NDUFAF7_sf"/>
</dbReference>
<organism evidence="3 4">
    <name type="scientific">Thermodesulfovibrio yellowstonii</name>
    <dbReference type="NCBI Taxonomy" id="28262"/>
    <lineage>
        <taxon>Bacteria</taxon>
        <taxon>Pseudomonadati</taxon>
        <taxon>Nitrospirota</taxon>
        <taxon>Thermodesulfovibrionia</taxon>
        <taxon>Thermodesulfovibrionales</taxon>
        <taxon>Thermodesulfovibrionaceae</taxon>
        <taxon>Thermodesulfovibrio</taxon>
    </lineage>
</organism>
<evidence type="ECO:0000313" key="3">
    <source>
        <dbReference type="EMBL" id="GLI54065.1"/>
    </source>
</evidence>
<dbReference type="InterPro" id="IPR029063">
    <property type="entry name" value="SAM-dependent_MTases_sf"/>
</dbReference>